<dbReference type="InterPro" id="IPR014031">
    <property type="entry name" value="Ketoacyl_synth_C"/>
</dbReference>
<dbReference type="InterPro" id="IPR020841">
    <property type="entry name" value="PKS_Beta-ketoAc_synthase_dom"/>
</dbReference>
<dbReference type="SUPFAM" id="SSF53901">
    <property type="entry name" value="Thiolase-like"/>
    <property type="match status" value="1"/>
</dbReference>
<dbReference type="InterPro" id="IPR016039">
    <property type="entry name" value="Thiolase-like"/>
</dbReference>
<keyword evidence="6" id="KW-1185">Reference proteome</keyword>
<evidence type="ECO:0000256" key="1">
    <source>
        <dbReference type="ARBA" id="ARBA00008467"/>
    </source>
</evidence>
<feature type="domain" description="Ketosynthase family 3 (KS3)" evidence="4">
    <location>
        <begin position="12"/>
        <end position="375"/>
    </location>
</feature>
<organism evidence="5 6">
    <name type="scientific">Sphingobacterium chuzhouense</name>
    <dbReference type="NCBI Taxonomy" id="1742264"/>
    <lineage>
        <taxon>Bacteria</taxon>
        <taxon>Pseudomonadati</taxon>
        <taxon>Bacteroidota</taxon>
        <taxon>Sphingobacteriia</taxon>
        <taxon>Sphingobacteriales</taxon>
        <taxon>Sphingobacteriaceae</taxon>
        <taxon>Sphingobacterium</taxon>
    </lineage>
</organism>
<dbReference type="PANTHER" id="PTHR11712:SF347">
    <property type="entry name" value="BETA KETOACYL-ACYL CARRIER PROTEIN SYNTHASE"/>
    <property type="match status" value="1"/>
</dbReference>
<comment type="similarity">
    <text evidence="1 3">Belongs to the thiolase-like superfamily. Beta-ketoacyl-ACP synthases family.</text>
</comment>
<dbReference type="EMBL" id="JACNYL010000001">
    <property type="protein sequence ID" value="MBD1420845.1"/>
    <property type="molecule type" value="Genomic_DNA"/>
</dbReference>
<evidence type="ECO:0000313" key="6">
    <source>
        <dbReference type="Proteomes" id="UP000651112"/>
    </source>
</evidence>
<dbReference type="Pfam" id="PF00109">
    <property type="entry name" value="ketoacyl-synt"/>
    <property type="match status" value="1"/>
</dbReference>
<dbReference type="PROSITE" id="PS52004">
    <property type="entry name" value="KS3_2"/>
    <property type="match status" value="1"/>
</dbReference>
<reference evidence="5 6" key="1">
    <citation type="submission" date="2020-08" db="EMBL/GenBank/DDBJ databases">
        <title>Sphingobacterium sp. DN00404 isolated from aquaculture water.</title>
        <authorList>
            <person name="Zhang M."/>
        </authorList>
    </citation>
    <scope>NUCLEOTIDE SEQUENCE [LARGE SCALE GENOMIC DNA]</scope>
    <source>
        <strain evidence="5 6">KCTC 42746</strain>
    </source>
</reference>
<evidence type="ECO:0000259" key="4">
    <source>
        <dbReference type="PROSITE" id="PS52004"/>
    </source>
</evidence>
<comment type="caution">
    <text evidence="5">The sequence shown here is derived from an EMBL/GenBank/DDBJ whole genome shotgun (WGS) entry which is preliminary data.</text>
</comment>
<dbReference type="Gene3D" id="3.40.47.10">
    <property type="match status" value="2"/>
</dbReference>
<name>A0ABR7XNV5_9SPHI</name>
<accession>A0ABR7XNV5</accession>
<evidence type="ECO:0000256" key="2">
    <source>
        <dbReference type="ARBA" id="ARBA00022679"/>
    </source>
</evidence>
<proteinExistence type="inferred from homology"/>
<dbReference type="Proteomes" id="UP000651112">
    <property type="component" value="Unassembled WGS sequence"/>
</dbReference>
<sequence>METQGRFVIMVFDPIYIDDMNCATPLGVDWQSNWTQLLCGISGVVRNDVGRIENIYTSVFATEETLALLIPEEDSTLLERMLFTAAKPVVERHVPTSRTALILSTTKGNVSFLEEGKTTDAQLTVLAKKMAEVLGFQTQPIIVSQACVSGLLALSVAKRLVQIGQYDDALVLAGDVVSEFVVSGFQAFQVMSPFPCKPFDRDRAGVSLGEAAACVYVSKEKGEFKILGEAAINDANHISGPSRTGEGLVQSVLHAGQEAAIDIKDIDFISAHGTATLYNDEMEAVAFHRLGLQDIPVHSLKGYYGHTLGASGLLETVIALQSMRSGTLIPTEGFKTLGVSQPLNIIEEITHRPLNRFLKTASGFGGSNAAMIIEKTTATQ</sequence>
<dbReference type="InterPro" id="IPR000794">
    <property type="entry name" value="Beta-ketoacyl_synthase"/>
</dbReference>
<evidence type="ECO:0000313" key="5">
    <source>
        <dbReference type="EMBL" id="MBD1420845.1"/>
    </source>
</evidence>
<dbReference type="PANTHER" id="PTHR11712">
    <property type="entry name" value="POLYKETIDE SYNTHASE-RELATED"/>
    <property type="match status" value="1"/>
</dbReference>
<gene>
    <name evidence="5" type="ORF">H8B21_04580</name>
</gene>
<dbReference type="InterPro" id="IPR014030">
    <property type="entry name" value="Ketoacyl_synth_N"/>
</dbReference>
<protein>
    <submittedName>
        <fullName evidence="5">Beta-ketoacyl synthase</fullName>
    </submittedName>
</protein>
<dbReference type="Pfam" id="PF02801">
    <property type="entry name" value="Ketoacyl-synt_C"/>
    <property type="match status" value="1"/>
</dbReference>
<keyword evidence="2 3" id="KW-0808">Transferase</keyword>
<evidence type="ECO:0000256" key="3">
    <source>
        <dbReference type="RuleBase" id="RU003694"/>
    </source>
</evidence>